<proteinExistence type="predicted"/>
<accession>A0AAE9Z723</accession>
<protein>
    <submittedName>
        <fullName evidence="2">Uncharacterized protein</fullName>
    </submittedName>
</protein>
<keyword evidence="3" id="KW-1185">Reference proteome</keyword>
<name>A0AAE9Z723_9GAMM</name>
<evidence type="ECO:0000256" key="1">
    <source>
        <dbReference type="SAM" id="Phobius"/>
    </source>
</evidence>
<dbReference type="EMBL" id="CP059733">
    <property type="protein sequence ID" value="WDE07314.1"/>
    <property type="molecule type" value="Genomic_DNA"/>
</dbReference>
<reference evidence="2 3" key="2">
    <citation type="journal article" date="2022" name="Mar. Drugs">
        <title>Bioassay-Guided Fractionation Leads to the Detection of Cholic Acid Generated by the Rare Thalassomonas sp.</title>
        <authorList>
            <person name="Pheiffer F."/>
            <person name="Schneider Y.K."/>
            <person name="Hansen E.H."/>
            <person name="Andersen J.H."/>
            <person name="Isaksson J."/>
            <person name="Busche T."/>
            <person name="R C."/>
            <person name="Kalinowski J."/>
            <person name="Zyl L.V."/>
            <person name="Trindade M."/>
        </authorList>
    </citation>
    <scope>NUCLEOTIDE SEQUENCE [LARGE SCALE GENOMIC DNA]</scope>
    <source>
        <strain evidence="2 3">XOM25</strain>
    </source>
</reference>
<dbReference type="Proteomes" id="UP000032352">
    <property type="component" value="Chromosome"/>
</dbReference>
<keyword evidence="1" id="KW-0812">Transmembrane</keyword>
<evidence type="ECO:0000313" key="3">
    <source>
        <dbReference type="Proteomes" id="UP000032352"/>
    </source>
</evidence>
<sequence>MMQFSVNNKQSILNTCMLRSLVEVFCFSAGFLAICYFMIKHLQYDQGGSGPLTSSPFVAPKAKDVQLRQQDQDSGQAPDALLPWPREHVSKGGLLSVNFAGQRPVMPFGEDSENKVCRENIAGQQCLLKNGVSALIAGYLWENKHMDANIWLTRELL</sequence>
<reference evidence="2 3" key="1">
    <citation type="journal article" date="2015" name="Genome Announc.">
        <title>Draft Genome Sequences of Marine Isolates of Thalassomonas viridans and Thalassomonas actiniarum.</title>
        <authorList>
            <person name="Olonade I."/>
            <person name="van Zyl L.J."/>
            <person name="Trindade M."/>
        </authorList>
    </citation>
    <scope>NUCLEOTIDE SEQUENCE [LARGE SCALE GENOMIC DNA]</scope>
    <source>
        <strain evidence="2 3">XOM25</strain>
    </source>
</reference>
<dbReference type="RefSeq" id="WP_152647367.1">
    <property type="nucleotide sequence ID" value="NZ_CP059733.1"/>
</dbReference>
<keyword evidence="1" id="KW-1133">Transmembrane helix</keyword>
<dbReference type="AlphaFoldDB" id="A0AAE9Z723"/>
<keyword evidence="1" id="KW-0472">Membrane</keyword>
<organism evidence="2 3">
    <name type="scientific">Thalassomonas viridans</name>
    <dbReference type="NCBI Taxonomy" id="137584"/>
    <lineage>
        <taxon>Bacteria</taxon>
        <taxon>Pseudomonadati</taxon>
        <taxon>Pseudomonadota</taxon>
        <taxon>Gammaproteobacteria</taxon>
        <taxon>Alteromonadales</taxon>
        <taxon>Colwelliaceae</taxon>
        <taxon>Thalassomonas</taxon>
    </lineage>
</organism>
<feature type="transmembrane region" description="Helical" evidence="1">
    <location>
        <begin position="21"/>
        <end position="39"/>
    </location>
</feature>
<gene>
    <name evidence="2" type="ORF">SG34_010705</name>
</gene>
<dbReference type="KEGG" id="tvd:SG34_010705"/>
<evidence type="ECO:0000313" key="2">
    <source>
        <dbReference type="EMBL" id="WDE07314.1"/>
    </source>
</evidence>